<dbReference type="PRINTS" id="PR00463">
    <property type="entry name" value="EP450I"/>
</dbReference>
<dbReference type="PROSITE" id="PS00086">
    <property type="entry name" value="CYTOCHROME_P450"/>
    <property type="match status" value="1"/>
</dbReference>
<dbReference type="PANTHER" id="PTHR46300">
    <property type="entry name" value="P450, PUTATIVE (EUROFUNG)-RELATED-RELATED"/>
    <property type="match status" value="1"/>
</dbReference>
<dbReference type="EMBL" id="MVBO01000300">
    <property type="protein sequence ID" value="OZJ01570.1"/>
    <property type="molecule type" value="Genomic_DNA"/>
</dbReference>
<evidence type="ECO:0008006" key="8">
    <source>
        <dbReference type="Google" id="ProtNLM"/>
    </source>
</evidence>
<dbReference type="PANTHER" id="PTHR46300:SF5">
    <property type="entry name" value="CYTOCHROME P450"/>
    <property type="match status" value="1"/>
</dbReference>
<accession>A0A261XT88</accession>
<evidence type="ECO:0000256" key="5">
    <source>
        <dbReference type="RuleBase" id="RU000461"/>
    </source>
</evidence>
<dbReference type="InterPro" id="IPR036188">
    <property type="entry name" value="FAD/NAD-bd_sf"/>
</dbReference>
<dbReference type="AlphaFoldDB" id="A0A261XT88"/>
<dbReference type="InterPro" id="IPR002401">
    <property type="entry name" value="Cyt_P450_E_grp-I"/>
</dbReference>
<evidence type="ECO:0000313" key="6">
    <source>
        <dbReference type="EMBL" id="OZJ01570.1"/>
    </source>
</evidence>
<dbReference type="GO" id="GO:0020037">
    <property type="term" value="F:heme binding"/>
    <property type="evidence" value="ECO:0007669"/>
    <property type="project" value="InterPro"/>
</dbReference>
<dbReference type="OrthoDB" id="1470350at2759"/>
<keyword evidence="5" id="KW-0503">Monooxygenase</keyword>
<dbReference type="InterPro" id="IPR036396">
    <property type="entry name" value="Cyt_P450_sf"/>
</dbReference>
<dbReference type="InterPro" id="IPR050364">
    <property type="entry name" value="Cytochrome_P450_fung"/>
</dbReference>
<dbReference type="InterPro" id="IPR001128">
    <property type="entry name" value="Cyt_P450"/>
</dbReference>
<dbReference type="GO" id="GO:0016705">
    <property type="term" value="F:oxidoreductase activity, acting on paired donors, with incorporation or reduction of molecular oxygen"/>
    <property type="evidence" value="ECO:0007669"/>
    <property type="project" value="InterPro"/>
</dbReference>
<keyword evidence="7" id="KW-1185">Reference proteome</keyword>
<dbReference type="SUPFAM" id="SSF48264">
    <property type="entry name" value="Cytochrome P450"/>
    <property type="match status" value="1"/>
</dbReference>
<sequence>MSLLSTLSSFSELPHLPDNVTKHAGWYIAGAAATLVAWRALTSGKDKDTKDLPHPPTRPILGNVHLLAGSPLTCFDTWGPKLGPIYQFYMGSLRWIIVKYVPWRGANYSSRASGELRYIVTHGYKDIATARYGDDWRKRRRYFMDATVRKLGMYQANIDAEAEHLVKGLRATKGVPVNPGDYMMLYTYNVIMGIMFDLRFDEPSDPWIREEVKLQEQFFQLTSFSTNLSNYFPFLRLFPQKWVGCRTQDGHEWRAKFDERMEIMFEKLRKRIVDGENVQSFCAELLEREKAGDIDHYELLGMCTSIIGAGVDTTANTLNWWILSMANHPDIQAKVYEEICTLYDNIDTCPKYEDARKLPYLDSTIREAVRLYPAGPLGVPHVSLEDDVYEGYRIPGGTTIIFNSWAMNRDPRKYPNPSVYNPDRYANVTSPSSTLMNGKFEDRDHTSFGFGRRACPGTHLAESELTTATAALLWAFEFVRKDDALIDTEKYRLGLTLAPLPYKFKLKERRSEVLQGKALSNVFDPVDGKTTVVFEDGTTAEGDLVIGCDAMRTNDRSPRTEKRLKAAKGNGGERKPVGAIMDYVREYITWVALRFMRRSWNNDTIDSDPDTVPLD</sequence>
<evidence type="ECO:0000313" key="7">
    <source>
        <dbReference type="Proteomes" id="UP000242875"/>
    </source>
</evidence>
<dbReference type="PRINTS" id="PR00385">
    <property type="entry name" value="P450"/>
</dbReference>
<comment type="similarity">
    <text evidence="5">Belongs to the cytochrome P450 family.</text>
</comment>
<protein>
    <recommendedName>
        <fullName evidence="8">Cytochrome P450</fullName>
    </recommendedName>
</protein>
<evidence type="ECO:0000256" key="1">
    <source>
        <dbReference type="ARBA" id="ARBA00022723"/>
    </source>
</evidence>
<dbReference type="Gene3D" id="3.50.50.60">
    <property type="entry name" value="FAD/NAD(P)-binding domain"/>
    <property type="match status" value="1"/>
</dbReference>
<gene>
    <name evidence="6" type="ORF">BZG36_05459</name>
</gene>
<evidence type="ECO:0000256" key="2">
    <source>
        <dbReference type="ARBA" id="ARBA00023002"/>
    </source>
</evidence>
<dbReference type="Gene3D" id="1.10.630.10">
    <property type="entry name" value="Cytochrome P450"/>
    <property type="match status" value="1"/>
</dbReference>
<keyword evidence="1 4" id="KW-0479">Metal-binding</keyword>
<comment type="cofactor">
    <cofactor evidence="4">
        <name>heme</name>
        <dbReference type="ChEBI" id="CHEBI:30413"/>
    </cofactor>
</comment>
<dbReference type="Proteomes" id="UP000242875">
    <property type="component" value="Unassembled WGS sequence"/>
</dbReference>
<comment type="caution">
    <text evidence="6">The sequence shown here is derived from an EMBL/GenBank/DDBJ whole genome shotgun (WGS) entry which is preliminary data.</text>
</comment>
<evidence type="ECO:0000256" key="4">
    <source>
        <dbReference type="PIRSR" id="PIRSR602401-1"/>
    </source>
</evidence>
<evidence type="ECO:0000256" key="3">
    <source>
        <dbReference type="ARBA" id="ARBA00023004"/>
    </source>
</evidence>
<dbReference type="GO" id="GO:0004497">
    <property type="term" value="F:monooxygenase activity"/>
    <property type="evidence" value="ECO:0007669"/>
    <property type="project" value="UniProtKB-KW"/>
</dbReference>
<dbReference type="InterPro" id="IPR017972">
    <property type="entry name" value="Cyt_P450_CS"/>
</dbReference>
<dbReference type="GO" id="GO:0005506">
    <property type="term" value="F:iron ion binding"/>
    <property type="evidence" value="ECO:0007669"/>
    <property type="project" value="InterPro"/>
</dbReference>
<reference evidence="6 7" key="1">
    <citation type="journal article" date="2017" name="Mycologia">
        <title>Bifiguratus adelaidae, gen. et sp. nov., a new member of Mucoromycotina in endophytic and soil-dwelling habitats.</title>
        <authorList>
            <person name="Torres-Cruz T.J."/>
            <person name="Billingsley Tobias T.L."/>
            <person name="Almatruk M."/>
            <person name="Hesse C."/>
            <person name="Kuske C.R."/>
            <person name="Desiro A."/>
            <person name="Benucci G.M."/>
            <person name="Bonito G."/>
            <person name="Stajich J.E."/>
            <person name="Dunlap C."/>
            <person name="Arnold A.E."/>
            <person name="Porras-Alfaro A."/>
        </authorList>
    </citation>
    <scope>NUCLEOTIDE SEQUENCE [LARGE SCALE GENOMIC DNA]</scope>
    <source>
        <strain evidence="6 7">AZ0501</strain>
    </source>
</reference>
<proteinExistence type="inferred from homology"/>
<dbReference type="Pfam" id="PF00067">
    <property type="entry name" value="p450"/>
    <property type="match status" value="1"/>
</dbReference>
<keyword evidence="4 5" id="KW-0349">Heme</keyword>
<keyword evidence="2 5" id="KW-0560">Oxidoreductase</keyword>
<feature type="binding site" description="axial binding residue" evidence="4">
    <location>
        <position position="455"/>
    </location>
    <ligand>
        <name>heme</name>
        <dbReference type="ChEBI" id="CHEBI:30413"/>
    </ligand>
    <ligandPart>
        <name>Fe</name>
        <dbReference type="ChEBI" id="CHEBI:18248"/>
    </ligandPart>
</feature>
<name>A0A261XT88_9FUNG</name>
<keyword evidence="3 4" id="KW-0408">Iron</keyword>
<organism evidence="6 7">
    <name type="scientific">Bifiguratus adelaidae</name>
    <dbReference type="NCBI Taxonomy" id="1938954"/>
    <lineage>
        <taxon>Eukaryota</taxon>
        <taxon>Fungi</taxon>
        <taxon>Fungi incertae sedis</taxon>
        <taxon>Mucoromycota</taxon>
        <taxon>Mucoromycotina</taxon>
        <taxon>Endogonomycetes</taxon>
        <taxon>Endogonales</taxon>
        <taxon>Endogonales incertae sedis</taxon>
        <taxon>Bifiguratus</taxon>
    </lineage>
</organism>